<dbReference type="PANTHER" id="PTHR43840">
    <property type="entry name" value="MITOCHONDRIAL METAL TRANSPORTER 1-RELATED"/>
    <property type="match status" value="1"/>
</dbReference>
<keyword evidence="10" id="KW-1185">Reference proteome</keyword>
<evidence type="ECO:0000256" key="5">
    <source>
        <dbReference type="ARBA" id="ARBA00022989"/>
    </source>
</evidence>
<gene>
    <name evidence="9" type="ORF">EubceDRAFT1_1354</name>
</gene>
<dbReference type="HOGENOM" id="CLU_013430_3_4_9"/>
<dbReference type="InterPro" id="IPR058533">
    <property type="entry name" value="Cation_efflux_TM"/>
</dbReference>
<keyword evidence="3" id="KW-0813">Transport</keyword>
<sequence length="373" mass="40640">MNKEEKSREKIIVRTSVIGIIANCALAGFKVVIGLLTNSIAILLDAVNNLSDALSSVITIVGTKLARKPADKKHPLGYGRIEYLTAAIISLIVLYAGITSLEESVKKIFDPQKAEYTAVSLVIVAAAVLVKLVLGSYVKKKGVETNSDSLVNSGQDATLDAVISASTLLAAAVYIFCHISLEAWLGALISVVIIKAGFEMLRDTISQILGERVDPAVTTAVKSTLKSMDGVYGAYDLILHAYGPDNYQGSVHIEVPDVYTADQIDRLARNSAEKVYAETGVLLTGIGIYSMNTHDDEIKAMETKIREIATGVDYVKQLHGFYYNEESKALRFDIVVEFAAKDRRAVYEQVHDRVLEAYPDVKLAFNMDLDISD</sequence>
<dbReference type="AlphaFoldDB" id="I5ATP3"/>
<proteinExistence type="inferred from homology"/>
<dbReference type="SUPFAM" id="SSF160240">
    <property type="entry name" value="Cation efflux protein cytoplasmic domain-like"/>
    <property type="match status" value="1"/>
</dbReference>
<evidence type="ECO:0000313" key="9">
    <source>
        <dbReference type="EMBL" id="EIM57166.1"/>
    </source>
</evidence>
<evidence type="ECO:0000256" key="2">
    <source>
        <dbReference type="ARBA" id="ARBA00008114"/>
    </source>
</evidence>
<keyword evidence="4 7" id="KW-0812">Transmembrane</keyword>
<dbReference type="GO" id="GO:0008324">
    <property type="term" value="F:monoatomic cation transmembrane transporter activity"/>
    <property type="evidence" value="ECO:0007669"/>
    <property type="project" value="InterPro"/>
</dbReference>
<comment type="subcellular location">
    <subcellularLocation>
        <location evidence="1">Membrane</location>
        <topology evidence="1">Multi-pass membrane protein</topology>
    </subcellularLocation>
</comment>
<dbReference type="Proteomes" id="UP000005753">
    <property type="component" value="Chromosome"/>
</dbReference>
<evidence type="ECO:0000313" key="10">
    <source>
        <dbReference type="Proteomes" id="UP000005753"/>
    </source>
</evidence>
<dbReference type="STRING" id="633697.EubceDRAFT1_1354"/>
<organism evidence="9 10">
    <name type="scientific">Eubacterium cellulosolvens (strain ATCC 43171 / JCM 9499 / 6)</name>
    <name type="common">Cillobacterium cellulosolvens</name>
    <dbReference type="NCBI Taxonomy" id="633697"/>
    <lineage>
        <taxon>Bacteria</taxon>
        <taxon>Bacillati</taxon>
        <taxon>Bacillota</taxon>
        <taxon>Clostridia</taxon>
        <taxon>Eubacteriales</taxon>
        <taxon>Eubacteriaceae</taxon>
        <taxon>Eubacterium</taxon>
    </lineage>
</organism>
<evidence type="ECO:0000256" key="7">
    <source>
        <dbReference type="SAM" id="Phobius"/>
    </source>
</evidence>
<feature type="transmembrane region" description="Helical" evidence="7">
    <location>
        <begin position="183"/>
        <end position="201"/>
    </location>
</feature>
<feature type="transmembrane region" description="Helical" evidence="7">
    <location>
        <begin position="118"/>
        <end position="138"/>
    </location>
</feature>
<keyword evidence="5 7" id="KW-1133">Transmembrane helix</keyword>
<dbReference type="eggNOG" id="COG0053">
    <property type="taxonomic scope" value="Bacteria"/>
</dbReference>
<protein>
    <submittedName>
        <fullName evidence="9">Cation diffusion facilitator family transporter</fullName>
    </submittedName>
</protein>
<dbReference type="GO" id="GO:0016020">
    <property type="term" value="C:membrane"/>
    <property type="evidence" value="ECO:0007669"/>
    <property type="project" value="UniProtKB-SubCell"/>
</dbReference>
<comment type="similarity">
    <text evidence="2">Belongs to the cation diffusion facilitator (CDF) transporter (TC 2.A.4) family.</text>
</comment>
<dbReference type="PANTHER" id="PTHR43840:SF50">
    <property type="entry name" value="MANGANESE EFFLUX SYSTEM PROTEIN MNES"/>
    <property type="match status" value="1"/>
</dbReference>
<keyword evidence="6 7" id="KW-0472">Membrane</keyword>
<dbReference type="NCBIfam" id="TIGR01297">
    <property type="entry name" value="CDF"/>
    <property type="match status" value="1"/>
</dbReference>
<accession>I5ATP3</accession>
<feature type="transmembrane region" description="Helical" evidence="7">
    <location>
        <begin position="12"/>
        <end position="33"/>
    </location>
</feature>
<evidence type="ECO:0000256" key="4">
    <source>
        <dbReference type="ARBA" id="ARBA00022692"/>
    </source>
</evidence>
<dbReference type="InterPro" id="IPR027469">
    <property type="entry name" value="Cation_efflux_TMD_sf"/>
</dbReference>
<feature type="transmembrane region" description="Helical" evidence="7">
    <location>
        <begin position="81"/>
        <end position="98"/>
    </location>
</feature>
<reference evidence="9 10" key="2">
    <citation type="submission" date="2012-02" db="EMBL/GenBank/DDBJ databases">
        <title>Improved High-Quality Draft sequence of Eubacterium cellulosolvens 6.</title>
        <authorList>
            <consortium name="US DOE Joint Genome Institute"/>
            <person name="Lucas S."/>
            <person name="Han J."/>
            <person name="Lapidus A."/>
            <person name="Cheng J.-F."/>
            <person name="Goodwin L."/>
            <person name="Pitluck S."/>
            <person name="Peters L."/>
            <person name="Mikhailova N."/>
            <person name="Gu W."/>
            <person name="Detter J.C."/>
            <person name="Han C."/>
            <person name="Tapia R."/>
            <person name="Land M."/>
            <person name="Hauser L."/>
            <person name="Kyrpides N."/>
            <person name="Ivanova N."/>
            <person name="Pagani I."/>
            <person name="Johnson E."/>
            <person name="Mukhopadhyay B."/>
            <person name="Anderson I."/>
            <person name="Woyke T."/>
        </authorList>
    </citation>
    <scope>NUCLEOTIDE SEQUENCE [LARGE SCALE GENOMIC DNA]</scope>
    <source>
        <strain evidence="9 10">6</strain>
    </source>
</reference>
<evidence type="ECO:0000256" key="6">
    <source>
        <dbReference type="ARBA" id="ARBA00023136"/>
    </source>
</evidence>
<dbReference type="InterPro" id="IPR036837">
    <property type="entry name" value="Cation_efflux_CTD_sf"/>
</dbReference>
<evidence type="ECO:0000259" key="8">
    <source>
        <dbReference type="Pfam" id="PF01545"/>
    </source>
</evidence>
<dbReference type="Gene3D" id="1.20.1510.10">
    <property type="entry name" value="Cation efflux protein transmembrane domain"/>
    <property type="match status" value="1"/>
</dbReference>
<dbReference type="InterPro" id="IPR002524">
    <property type="entry name" value="Cation_efflux"/>
</dbReference>
<feature type="domain" description="Cation efflux protein transmembrane" evidence="8">
    <location>
        <begin position="17"/>
        <end position="209"/>
    </location>
</feature>
<evidence type="ECO:0000256" key="3">
    <source>
        <dbReference type="ARBA" id="ARBA00022448"/>
    </source>
</evidence>
<reference evidence="9 10" key="1">
    <citation type="submission" date="2010-08" db="EMBL/GenBank/DDBJ databases">
        <authorList>
            <consortium name="US DOE Joint Genome Institute (JGI-PGF)"/>
            <person name="Lucas S."/>
            <person name="Copeland A."/>
            <person name="Lapidus A."/>
            <person name="Cheng J.-F."/>
            <person name="Bruce D."/>
            <person name="Goodwin L."/>
            <person name="Pitluck S."/>
            <person name="Land M.L."/>
            <person name="Hauser L."/>
            <person name="Chang Y.-J."/>
            <person name="Anderson I.J."/>
            <person name="Johnson E."/>
            <person name="Mulhopadhyay B."/>
            <person name="Kyrpides N."/>
            <person name="Woyke T.J."/>
        </authorList>
    </citation>
    <scope>NUCLEOTIDE SEQUENCE [LARGE SCALE GENOMIC DNA]</scope>
    <source>
        <strain evidence="9 10">6</strain>
    </source>
</reference>
<dbReference type="InterPro" id="IPR050291">
    <property type="entry name" value="CDF_Transporter"/>
</dbReference>
<dbReference type="Pfam" id="PF01545">
    <property type="entry name" value="Cation_efflux"/>
    <property type="match status" value="1"/>
</dbReference>
<dbReference type="FunFam" id="1.20.1510.10:FF:000006">
    <property type="entry name" value="Divalent cation efflux transporter"/>
    <property type="match status" value="1"/>
</dbReference>
<evidence type="ECO:0000256" key="1">
    <source>
        <dbReference type="ARBA" id="ARBA00004141"/>
    </source>
</evidence>
<dbReference type="EMBL" id="CM001487">
    <property type="protein sequence ID" value="EIM57166.1"/>
    <property type="molecule type" value="Genomic_DNA"/>
</dbReference>
<dbReference type="SUPFAM" id="SSF161111">
    <property type="entry name" value="Cation efflux protein transmembrane domain-like"/>
    <property type="match status" value="1"/>
</dbReference>
<feature type="transmembrane region" description="Helical" evidence="7">
    <location>
        <begin position="39"/>
        <end position="61"/>
    </location>
</feature>
<name>I5ATP3_EUBC6</name>